<accession>A0A1C6RUP5</accession>
<evidence type="ECO:0000313" key="1">
    <source>
        <dbReference type="EMBL" id="SCL20779.1"/>
    </source>
</evidence>
<keyword evidence="2" id="KW-1185">Reference proteome</keyword>
<name>A0A1C6RUP5_9ACTN</name>
<proteinExistence type="predicted"/>
<dbReference type="AlphaFoldDB" id="A0A1C6RUP5"/>
<protein>
    <submittedName>
        <fullName evidence="1">Uncharacterized protein</fullName>
    </submittedName>
</protein>
<evidence type="ECO:0000313" key="2">
    <source>
        <dbReference type="Proteomes" id="UP000199699"/>
    </source>
</evidence>
<dbReference type="EMBL" id="FMHT01000003">
    <property type="protein sequence ID" value="SCL20779.1"/>
    <property type="molecule type" value="Genomic_DNA"/>
</dbReference>
<sequence>MEREIDMMSPDGYLEVVRQRLIADKCAIADESLGPLPVLVGYRAQVRALTRIHIFVAAAKMERVDVQGLSAFVDDVVNLGLERKGQWRGMQSGVVVLPIMVTESVDSTTTKLTQKAYRLNLSGFAAMAQPAIVDVRAGQVWTFRGTRLWGYAYNSLIKQKYTAYLPEPTAEST</sequence>
<dbReference type="Proteomes" id="UP000199699">
    <property type="component" value="Unassembled WGS sequence"/>
</dbReference>
<organism evidence="1 2">
    <name type="scientific">Micromonospora nigra</name>
    <dbReference type="NCBI Taxonomy" id="145857"/>
    <lineage>
        <taxon>Bacteria</taxon>
        <taxon>Bacillati</taxon>
        <taxon>Actinomycetota</taxon>
        <taxon>Actinomycetes</taxon>
        <taxon>Micromonosporales</taxon>
        <taxon>Micromonosporaceae</taxon>
        <taxon>Micromonospora</taxon>
    </lineage>
</organism>
<gene>
    <name evidence="1" type="ORF">GA0070616_2088</name>
</gene>
<reference evidence="1 2" key="1">
    <citation type="submission" date="2016-06" db="EMBL/GenBank/DDBJ databases">
        <authorList>
            <person name="Kjaerup R.B."/>
            <person name="Dalgaard T.S."/>
            <person name="Juul-Madsen H.R."/>
        </authorList>
    </citation>
    <scope>NUCLEOTIDE SEQUENCE [LARGE SCALE GENOMIC DNA]</scope>
    <source>
        <strain evidence="1 2">DSM 43818</strain>
    </source>
</reference>